<keyword evidence="3" id="KW-1003">Cell membrane</keyword>
<evidence type="ECO:0000256" key="2">
    <source>
        <dbReference type="ARBA" id="ARBA00004613"/>
    </source>
</evidence>
<keyword evidence="6" id="KW-0472">Membrane</keyword>
<dbReference type="InterPro" id="IPR017977">
    <property type="entry name" value="ZP_dom_CS"/>
</dbReference>
<evidence type="ECO:0000256" key="6">
    <source>
        <dbReference type="ARBA" id="ARBA00023136"/>
    </source>
</evidence>
<dbReference type="GO" id="GO:0005576">
    <property type="term" value="C:extracellular region"/>
    <property type="evidence" value="ECO:0007669"/>
    <property type="project" value="UniProtKB-SubCell"/>
</dbReference>
<dbReference type="PROSITE" id="PS00682">
    <property type="entry name" value="ZP_1"/>
    <property type="match status" value="1"/>
</dbReference>
<dbReference type="InterPro" id="IPR001507">
    <property type="entry name" value="ZP_dom"/>
</dbReference>
<name>A0A8S3YYS9_9EUPU</name>
<comment type="caution">
    <text evidence="10">The sequence shown here is derived from an EMBL/GenBank/DDBJ whole genome shotgun (WGS) entry which is preliminary data.</text>
</comment>
<dbReference type="PRINTS" id="PR00023">
    <property type="entry name" value="ZPELLUCIDA"/>
</dbReference>
<comment type="subcellular location">
    <subcellularLocation>
        <location evidence="1">Cell membrane</location>
    </subcellularLocation>
    <subcellularLocation>
        <location evidence="2">Secreted</location>
    </subcellularLocation>
</comment>
<dbReference type="InterPro" id="IPR048290">
    <property type="entry name" value="ZP_chr"/>
</dbReference>
<keyword evidence="7" id="KW-1015">Disulfide bond</keyword>
<dbReference type="OrthoDB" id="10063988at2759"/>
<evidence type="ECO:0000313" key="10">
    <source>
        <dbReference type="EMBL" id="CAG5122124.1"/>
    </source>
</evidence>
<dbReference type="Proteomes" id="UP000678393">
    <property type="component" value="Unassembled WGS sequence"/>
</dbReference>
<keyword evidence="8" id="KW-0325">Glycoprotein</keyword>
<evidence type="ECO:0000256" key="1">
    <source>
        <dbReference type="ARBA" id="ARBA00004236"/>
    </source>
</evidence>
<dbReference type="GO" id="GO:0005886">
    <property type="term" value="C:plasma membrane"/>
    <property type="evidence" value="ECO:0007669"/>
    <property type="project" value="UniProtKB-SubCell"/>
</dbReference>
<gene>
    <name evidence="10" type="ORF">CUNI_LOCUS7682</name>
</gene>
<keyword evidence="5" id="KW-0732">Signal</keyword>
<dbReference type="InterPro" id="IPR055355">
    <property type="entry name" value="ZP-C"/>
</dbReference>
<reference evidence="10" key="1">
    <citation type="submission" date="2021-04" db="EMBL/GenBank/DDBJ databases">
        <authorList>
            <consortium name="Molecular Ecology Group"/>
        </authorList>
    </citation>
    <scope>NUCLEOTIDE SEQUENCE</scope>
</reference>
<evidence type="ECO:0000313" key="11">
    <source>
        <dbReference type="Proteomes" id="UP000678393"/>
    </source>
</evidence>
<evidence type="ECO:0000256" key="3">
    <source>
        <dbReference type="ARBA" id="ARBA00022475"/>
    </source>
</evidence>
<protein>
    <recommendedName>
        <fullName evidence="9">ZP domain-containing protein</fullName>
    </recommendedName>
</protein>
<dbReference type="PANTHER" id="PTHR14002:SF59">
    <property type="entry name" value="CUB AND ZONA PELLUCIDA-LIKE DOMAIN-CONTAINING PROTEIN 1-RELATED"/>
    <property type="match status" value="1"/>
</dbReference>
<dbReference type="SMART" id="SM00241">
    <property type="entry name" value="ZP"/>
    <property type="match status" value="1"/>
</dbReference>
<organism evidence="10 11">
    <name type="scientific">Candidula unifasciata</name>
    <dbReference type="NCBI Taxonomy" id="100452"/>
    <lineage>
        <taxon>Eukaryota</taxon>
        <taxon>Metazoa</taxon>
        <taxon>Spiralia</taxon>
        <taxon>Lophotrochozoa</taxon>
        <taxon>Mollusca</taxon>
        <taxon>Gastropoda</taxon>
        <taxon>Heterobranchia</taxon>
        <taxon>Euthyneura</taxon>
        <taxon>Panpulmonata</taxon>
        <taxon>Eupulmonata</taxon>
        <taxon>Stylommatophora</taxon>
        <taxon>Helicina</taxon>
        <taxon>Helicoidea</taxon>
        <taxon>Geomitridae</taxon>
        <taxon>Candidula</taxon>
    </lineage>
</organism>
<keyword evidence="4" id="KW-0964">Secreted</keyword>
<sequence>MQVFIPAVLVPNSELTLKDPTCKLNNNGTHHKITFAYDECGTLETFYTDYVDIRNEISVHLILNDTDLITFVEDYKIPLQCSLDRSKILNVAIQVESREQITERVEHSADFSLKEYTSADYNEEITEYPIKVPLNREIFFEITLRNNSNSSIGVYVEQCVATPSDNPNDTTHVTLIDVGCSAHTAVKVQPSTEIDRFRFSTQAFRFSGDSRIDNLVYIHCSMSTCGGANCQHSCLPHSRRRRRSARKMTSAILTSGSHVVTS</sequence>
<evidence type="ECO:0000256" key="4">
    <source>
        <dbReference type="ARBA" id="ARBA00022525"/>
    </source>
</evidence>
<dbReference type="EMBL" id="CAJHNH020001228">
    <property type="protein sequence ID" value="CAG5122124.1"/>
    <property type="molecule type" value="Genomic_DNA"/>
</dbReference>
<evidence type="ECO:0000259" key="9">
    <source>
        <dbReference type="PROSITE" id="PS51034"/>
    </source>
</evidence>
<dbReference type="PANTHER" id="PTHR14002">
    <property type="entry name" value="ENDOGLIN/TGF-BETA RECEPTOR TYPE III"/>
    <property type="match status" value="1"/>
</dbReference>
<dbReference type="Gene3D" id="2.60.40.3210">
    <property type="entry name" value="Zona pellucida, ZP-N domain"/>
    <property type="match status" value="1"/>
</dbReference>
<dbReference type="InterPro" id="IPR042235">
    <property type="entry name" value="ZP-C_dom"/>
</dbReference>
<keyword evidence="11" id="KW-1185">Reference proteome</keyword>
<accession>A0A8S3YYS9</accession>
<dbReference type="AlphaFoldDB" id="A0A8S3YYS9"/>
<proteinExistence type="predicted"/>
<evidence type="ECO:0000256" key="7">
    <source>
        <dbReference type="ARBA" id="ARBA00023157"/>
    </source>
</evidence>
<dbReference type="Gene3D" id="2.60.40.4100">
    <property type="entry name" value="Zona pellucida, ZP-C domain"/>
    <property type="match status" value="1"/>
</dbReference>
<evidence type="ECO:0000256" key="5">
    <source>
        <dbReference type="ARBA" id="ARBA00022729"/>
    </source>
</evidence>
<dbReference type="Pfam" id="PF00100">
    <property type="entry name" value="Zona_pellucida"/>
    <property type="match status" value="1"/>
</dbReference>
<feature type="domain" description="ZP" evidence="9">
    <location>
        <begin position="1"/>
        <end position="241"/>
    </location>
</feature>
<evidence type="ECO:0000256" key="8">
    <source>
        <dbReference type="ARBA" id="ARBA00023180"/>
    </source>
</evidence>
<dbReference type="PROSITE" id="PS51034">
    <property type="entry name" value="ZP_2"/>
    <property type="match status" value="1"/>
</dbReference>